<keyword evidence="1" id="KW-0862">Zinc</keyword>
<organism evidence="3">
    <name type="scientific">Diabrotica virgifera virgifera</name>
    <name type="common">western corn rootworm</name>
    <dbReference type="NCBI Taxonomy" id="50390"/>
    <lineage>
        <taxon>Eukaryota</taxon>
        <taxon>Metazoa</taxon>
        <taxon>Ecdysozoa</taxon>
        <taxon>Arthropoda</taxon>
        <taxon>Hexapoda</taxon>
        <taxon>Insecta</taxon>
        <taxon>Pterygota</taxon>
        <taxon>Neoptera</taxon>
        <taxon>Endopterygota</taxon>
        <taxon>Coleoptera</taxon>
        <taxon>Polyphaga</taxon>
        <taxon>Cucujiformia</taxon>
        <taxon>Chrysomeloidea</taxon>
        <taxon>Chrysomelidae</taxon>
        <taxon>Galerucinae</taxon>
        <taxon>Diabroticina</taxon>
        <taxon>Diabroticites</taxon>
        <taxon>Diabrotica</taxon>
    </lineage>
</organism>
<dbReference type="PANTHER" id="PTHR33936:SF24">
    <property type="entry name" value="C2H2-TYPE DOMAIN-CONTAINING PROTEIN"/>
    <property type="match status" value="1"/>
</dbReference>
<protein>
    <submittedName>
        <fullName evidence="3">Uncharacterized protein LOC114346599 isoform X1</fullName>
    </submittedName>
</protein>
<keyword evidence="1" id="KW-0863">Zinc-finger</keyword>
<sequence>MESGQDSARRRKKDCIKKVYKNPSYYKFNCECGKNFNYKKHYNDHRRKVHQDLNCSRKDTPIKPEKGCPLCDFKSRFRDQMIDHFQASHNIILEKEKLSFTTKEDFVLWKYRIEQQTASKFICEFGSQAFRKHIITKYTCHRSGYYIPHKKKGLRHLKKQGSVKINGFCPASVTLQLQNNGSCIVNYISTHVGHDNNLKHLWLTSSERETIAKKLALKIPFEEILDGIRDQGNQVSVQRIHLLTRKDLYNIQASFNLTSKAVKRKNDSQCIDAWVKQIQNDGDCVIYYKPQGVYLEESPDLNAEDLVLITMFDIQLDLLQGFGHECICLNGTHGANSFDFELITLMVLDELHEGFPCAFLISNRKDIHVLSLFFNQIRLKAGIIKPKIFISDWDDTYFNAWSVIMGVPEKRTRRCIVVILKLARINPDNIILYCTWHIDHCWRTNLPKIGTKPIQVCFYCTRHNRVPTRHNVFFLQYSLAFYHTFGTAIV</sequence>
<evidence type="ECO:0000313" key="3">
    <source>
        <dbReference type="RefSeq" id="XP_028153141.1"/>
    </source>
</evidence>
<name>A0A6P7GTL4_DIAVI</name>
<dbReference type="InterPro" id="IPR013087">
    <property type="entry name" value="Znf_C2H2_type"/>
</dbReference>
<feature type="domain" description="C2H2-type" evidence="2">
    <location>
        <begin position="26"/>
        <end position="50"/>
    </location>
</feature>
<accession>A0A6P7GTL4</accession>
<dbReference type="PANTHER" id="PTHR33936">
    <property type="entry name" value="PROTEIN CBG17840"/>
    <property type="match status" value="1"/>
</dbReference>
<dbReference type="RefSeq" id="XP_028153141.1">
    <property type="nucleotide sequence ID" value="XM_028297340.1"/>
</dbReference>
<gene>
    <name evidence="3" type="primary">LOC114346599</name>
</gene>
<evidence type="ECO:0000256" key="1">
    <source>
        <dbReference type="PROSITE-ProRule" id="PRU00042"/>
    </source>
</evidence>
<proteinExistence type="predicted"/>
<dbReference type="GO" id="GO:0008270">
    <property type="term" value="F:zinc ion binding"/>
    <property type="evidence" value="ECO:0007669"/>
    <property type="project" value="UniProtKB-KW"/>
</dbReference>
<keyword evidence="1" id="KW-0479">Metal-binding</keyword>
<dbReference type="InParanoid" id="A0A6P7GTL4"/>
<dbReference type="InterPro" id="IPR052797">
    <property type="entry name" value="RegFact_GeneExpr_CellDeath"/>
</dbReference>
<dbReference type="AlphaFoldDB" id="A0A6P7GTL4"/>
<evidence type="ECO:0000259" key="2">
    <source>
        <dbReference type="PROSITE" id="PS50157"/>
    </source>
</evidence>
<dbReference type="PROSITE" id="PS50157">
    <property type="entry name" value="ZINC_FINGER_C2H2_2"/>
    <property type="match status" value="1"/>
</dbReference>
<reference evidence="3" key="1">
    <citation type="submission" date="2025-08" db="UniProtKB">
        <authorList>
            <consortium name="RefSeq"/>
        </authorList>
    </citation>
    <scope>IDENTIFICATION</scope>
    <source>
        <tissue evidence="3">Whole insect</tissue>
    </source>
</reference>